<dbReference type="Pfam" id="PF07845">
    <property type="entry name" value="DUF1636"/>
    <property type="match status" value="1"/>
</dbReference>
<protein>
    <submittedName>
        <fullName evidence="1">DUF1636 domain-containing protein</fullName>
    </submittedName>
</protein>
<organism evidence="1 2">
    <name type="scientific">Roseateles agri</name>
    <dbReference type="NCBI Taxonomy" id="3098619"/>
    <lineage>
        <taxon>Bacteria</taxon>
        <taxon>Pseudomonadati</taxon>
        <taxon>Pseudomonadota</taxon>
        <taxon>Betaproteobacteria</taxon>
        <taxon>Burkholderiales</taxon>
        <taxon>Sphaerotilaceae</taxon>
        <taxon>Roseateles</taxon>
    </lineage>
</organism>
<keyword evidence="2" id="KW-1185">Reference proteome</keyword>
<name>A0ABU5DGZ9_9BURK</name>
<dbReference type="Proteomes" id="UP001285263">
    <property type="component" value="Unassembled WGS sequence"/>
</dbReference>
<dbReference type="InterPro" id="IPR012863">
    <property type="entry name" value="DUF1636"/>
</dbReference>
<gene>
    <name evidence="1" type="ORF">SNE35_13685</name>
</gene>
<accession>A0ABU5DGZ9</accession>
<evidence type="ECO:0000313" key="2">
    <source>
        <dbReference type="Proteomes" id="UP001285263"/>
    </source>
</evidence>
<reference evidence="1 2" key="1">
    <citation type="submission" date="2023-11" db="EMBL/GenBank/DDBJ databases">
        <title>Paucibacter sp. nov., isolated from fresh soil in Korea.</title>
        <authorList>
            <person name="Le N.T.T."/>
        </authorList>
    </citation>
    <scope>NUCLEOTIDE SEQUENCE [LARGE SCALE GENOMIC DNA]</scope>
    <source>
        <strain evidence="1 2">R3-3</strain>
    </source>
</reference>
<sequence>MTTTTTELIICTSCRPAGTDRSQATPGEQLLEAAQVAQLQDDEGRYAQVRVRGVDCLSICTRVCSVAFQAAGKHSYLFGDLAHDEVTAEQLLDCAALHARSPDGTLLRNERPERLRSGILARLPPLGT</sequence>
<evidence type="ECO:0000313" key="1">
    <source>
        <dbReference type="EMBL" id="MDY0745566.1"/>
    </source>
</evidence>
<comment type="caution">
    <text evidence="1">The sequence shown here is derived from an EMBL/GenBank/DDBJ whole genome shotgun (WGS) entry which is preliminary data.</text>
</comment>
<proteinExistence type="predicted"/>
<dbReference type="RefSeq" id="WP_320423470.1">
    <property type="nucleotide sequence ID" value="NZ_JAXCLA010000004.1"/>
</dbReference>
<dbReference type="EMBL" id="JAXCLA010000004">
    <property type="protein sequence ID" value="MDY0745566.1"/>
    <property type="molecule type" value="Genomic_DNA"/>
</dbReference>